<dbReference type="EMBL" id="CP008948">
    <property type="protein sequence ID" value="AII10741.1"/>
    <property type="molecule type" value="Genomic_DNA"/>
</dbReference>
<evidence type="ECO:0000256" key="1">
    <source>
        <dbReference type="SAM" id="Phobius"/>
    </source>
</evidence>
<reference evidence="2 3" key="1">
    <citation type="submission" date="2014-07" db="EMBL/GenBank/DDBJ databases">
        <title>Genome Sequence of Rhodococcus opacus Strain R7, a Biodegrader of Mono- and Polycyclic Aromatic Hydrocarbons.</title>
        <authorList>
            <person name="Di Gennaro P."/>
            <person name="Zampolli J."/>
            <person name="Presti I."/>
            <person name="Cappelletti M."/>
            <person name="D'Ursi P."/>
            <person name="Orro A."/>
            <person name="Mezzelani A."/>
            <person name="Milanesi L."/>
        </authorList>
    </citation>
    <scope>NUCLEOTIDE SEQUENCE [LARGE SCALE GENOMIC DNA]</scope>
    <source>
        <strain evidence="2 3">R7</strain>
        <plasmid evidence="2">pPDG1</plasmid>
    </source>
</reference>
<sequence length="85" mass="9111">MNTRPIEIRDLKPRWVAAAFAIGCVSVILFSPVRVLVVAALLTFAGVLTFHTEHYRRAGARAASVSAGLTIPALPLSILQLVDSL</sequence>
<dbReference type="AlphaFoldDB" id="A0A076EY59"/>
<accession>A0A076EY59</accession>
<feature type="transmembrane region" description="Helical" evidence="1">
    <location>
        <begin position="62"/>
        <end position="82"/>
    </location>
</feature>
<proteinExistence type="predicted"/>
<gene>
    <name evidence="2" type="ORF">EP51_41815</name>
</gene>
<evidence type="ECO:0000313" key="2">
    <source>
        <dbReference type="EMBL" id="AII10741.1"/>
    </source>
</evidence>
<evidence type="ECO:0000313" key="3">
    <source>
        <dbReference type="Proteomes" id="UP000028488"/>
    </source>
</evidence>
<keyword evidence="1" id="KW-0472">Membrane</keyword>
<organism evidence="2 3">
    <name type="scientific">Rhodococcus opacus</name>
    <name type="common">Nocardia opaca</name>
    <dbReference type="NCBI Taxonomy" id="37919"/>
    <lineage>
        <taxon>Bacteria</taxon>
        <taxon>Bacillati</taxon>
        <taxon>Actinomycetota</taxon>
        <taxon>Actinomycetes</taxon>
        <taxon>Mycobacteriales</taxon>
        <taxon>Nocardiaceae</taxon>
        <taxon>Rhodococcus</taxon>
    </lineage>
</organism>
<dbReference type="RefSeq" id="WP_128642829.1">
    <property type="nucleotide sequence ID" value="NZ_CP008948.1"/>
</dbReference>
<protein>
    <submittedName>
        <fullName evidence="2">Membrane protein</fullName>
    </submittedName>
</protein>
<keyword evidence="2" id="KW-0614">Plasmid</keyword>
<feature type="transmembrane region" description="Helical" evidence="1">
    <location>
        <begin position="20"/>
        <end position="50"/>
    </location>
</feature>
<dbReference type="Proteomes" id="UP000028488">
    <property type="component" value="Plasmid pPDG1"/>
</dbReference>
<name>A0A076EY59_RHOOP</name>
<keyword evidence="1" id="KW-1133">Transmembrane helix</keyword>
<keyword evidence="1" id="KW-0812">Transmembrane</keyword>
<geneLocation type="plasmid" evidence="2 3">
    <name>pPDG1</name>
</geneLocation>